<dbReference type="RefSeq" id="WP_167472435.1">
    <property type="nucleotide sequence ID" value="NZ_CP046172.1"/>
</dbReference>
<protein>
    <submittedName>
        <fullName evidence="3">Uncharacterized protein</fullName>
    </submittedName>
</protein>
<gene>
    <name evidence="3" type="ORF">F5544_07010</name>
</gene>
<dbReference type="Proteomes" id="UP000503540">
    <property type="component" value="Chromosome"/>
</dbReference>
<evidence type="ECO:0000313" key="3">
    <source>
        <dbReference type="EMBL" id="QIS09312.1"/>
    </source>
</evidence>
<feature type="compositionally biased region" description="Low complexity" evidence="1">
    <location>
        <begin position="11"/>
        <end position="21"/>
    </location>
</feature>
<feature type="transmembrane region" description="Helical" evidence="2">
    <location>
        <begin position="116"/>
        <end position="136"/>
    </location>
</feature>
<evidence type="ECO:0000313" key="4">
    <source>
        <dbReference type="Proteomes" id="UP000503540"/>
    </source>
</evidence>
<accession>A0A6G9Y7W7</accession>
<keyword evidence="2" id="KW-0812">Transmembrane</keyword>
<feature type="region of interest" description="Disordered" evidence="1">
    <location>
        <begin position="1"/>
        <end position="111"/>
    </location>
</feature>
<evidence type="ECO:0000256" key="1">
    <source>
        <dbReference type="SAM" id="MobiDB-lite"/>
    </source>
</evidence>
<organism evidence="3 4">
    <name type="scientific">Nocardia arthritidis</name>
    <dbReference type="NCBI Taxonomy" id="228602"/>
    <lineage>
        <taxon>Bacteria</taxon>
        <taxon>Bacillati</taxon>
        <taxon>Actinomycetota</taxon>
        <taxon>Actinomycetes</taxon>
        <taxon>Mycobacteriales</taxon>
        <taxon>Nocardiaceae</taxon>
        <taxon>Nocardia</taxon>
    </lineage>
</organism>
<keyword evidence="2" id="KW-1133">Transmembrane helix</keyword>
<feature type="compositionally biased region" description="Low complexity" evidence="1">
    <location>
        <begin position="84"/>
        <end position="96"/>
    </location>
</feature>
<dbReference type="AlphaFoldDB" id="A0A6G9Y7W7"/>
<proteinExistence type="predicted"/>
<feature type="compositionally biased region" description="Polar residues" evidence="1">
    <location>
        <begin position="1"/>
        <end position="10"/>
    </location>
</feature>
<sequence length="280" mass="28952">MTTPPNYPNSGQPQPGWGQQPGYPPATPGYGPPQPESGAQLGNPGGYPPAPGQQAPAGGYPQGGYPPPPSGGYQQGGFPPPNQPGQQGFPGQQPGVPGVPPVPYSPTPPQSGGKSALKIVIALVVLVVVGGGLFGASRLLRSDPQKINVGQCAKLSGTTYKPEFATKDCGDAEANYVVAQRIDKSDADCATKDYASYYETGKGNHYTLCLRLNVKQGDCVKTSTLGASTKVACTSSADFKIGRIVTGQATPSACGSDYTERETIVYPKPDPMTLCLVEPK</sequence>
<keyword evidence="2" id="KW-0472">Membrane</keyword>
<feature type="compositionally biased region" description="Pro residues" evidence="1">
    <location>
        <begin position="97"/>
        <end position="109"/>
    </location>
</feature>
<evidence type="ECO:0000256" key="2">
    <source>
        <dbReference type="SAM" id="Phobius"/>
    </source>
</evidence>
<dbReference type="EMBL" id="CP046172">
    <property type="protein sequence ID" value="QIS09312.1"/>
    <property type="molecule type" value="Genomic_DNA"/>
</dbReference>
<reference evidence="3 4" key="1">
    <citation type="journal article" date="2019" name="ACS Chem. Biol.">
        <title>Identification and Mobilization of a Cryptic Antibiotic Biosynthesis Gene Locus from a Human-Pathogenic Nocardia Isolate.</title>
        <authorList>
            <person name="Herisse M."/>
            <person name="Ishida K."/>
            <person name="Porter J.L."/>
            <person name="Howden B."/>
            <person name="Hertweck C."/>
            <person name="Stinear T.P."/>
            <person name="Pidot S.J."/>
        </authorList>
    </citation>
    <scope>NUCLEOTIDE SEQUENCE [LARGE SCALE GENOMIC DNA]</scope>
    <source>
        <strain evidence="3 4">AUSMDU00012717</strain>
    </source>
</reference>
<name>A0A6G9Y7W7_9NOCA</name>
<keyword evidence="4" id="KW-1185">Reference proteome</keyword>
<feature type="compositionally biased region" description="Pro residues" evidence="1">
    <location>
        <begin position="22"/>
        <end position="35"/>
    </location>
</feature>
<dbReference type="KEGG" id="nah:F5544_07010"/>